<dbReference type="PROSITE" id="PS00108">
    <property type="entry name" value="PROTEIN_KINASE_ST"/>
    <property type="match status" value="1"/>
</dbReference>
<evidence type="ECO:0000313" key="10">
    <source>
        <dbReference type="EMBL" id="ORX90994.1"/>
    </source>
</evidence>
<dbReference type="CDD" id="cd05574">
    <property type="entry name" value="STKc_phototropin_like"/>
    <property type="match status" value="1"/>
</dbReference>
<dbReference type="PROSITE" id="PS51285">
    <property type="entry name" value="AGC_KINASE_CTER"/>
    <property type="match status" value="1"/>
</dbReference>
<keyword evidence="11" id="KW-1185">Reference proteome</keyword>
<keyword evidence="6 10" id="KW-0418">Kinase</keyword>
<dbReference type="GO" id="GO:0005524">
    <property type="term" value="F:ATP binding"/>
    <property type="evidence" value="ECO:0007669"/>
    <property type="project" value="UniProtKB-KW"/>
</dbReference>
<evidence type="ECO:0000256" key="1">
    <source>
        <dbReference type="ARBA" id="ARBA00009903"/>
    </source>
</evidence>
<evidence type="ECO:0000313" key="11">
    <source>
        <dbReference type="Proteomes" id="UP000193498"/>
    </source>
</evidence>
<dbReference type="PANTHER" id="PTHR45637">
    <property type="entry name" value="FLIPPASE KINASE 1-RELATED"/>
    <property type="match status" value="1"/>
</dbReference>
<dbReference type="OrthoDB" id="432483at2759"/>
<dbReference type="FunCoup" id="A0A1Y1Y049">
    <property type="interactions" value="319"/>
</dbReference>
<dbReference type="SUPFAM" id="SSF56112">
    <property type="entry name" value="Protein kinase-like (PK-like)"/>
    <property type="match status" value="1"/>
</dbReference>
<dbReference type="Gene3D" id="3.30.200.20">
    <property type="entry name" value="Phosphorylase Kinase, domain 1"/>
    <property type="match status" value="1"/>
</dbReference>
<evidence type="ECO:0000256" key="6">
    <source>
        <dbReference type="ARBA" id="ARBA00022777"/>
    </source>
</evidence>
<feature type="domain" description="AGC-kinase C-terminal" evidence="9">
    <location>
        <begin position="323"/>
        <end position="391"/>
    </location>
</feature>
<evidence type="ECO:0000256" key="7">
    <source>
        <dbReference type="ARBA" id="ARBA00022840"/>
    </source>
</evidence>
<dbReference type="STRING" id="1314790.A0A1Y1Y049"/>
<dbReference type="Proteomes" id="UP000193498">
    <property type="component" value="Unassembled WGS sequence"/>
</dbReference>
<dbReference type="InParanoid" id="A0A1Y1Y049"/>
<sequence>MNTVRRTYSSSSIKVKSVVVEPSSFIKLKLLGKGDVGKVYLVRQKNSDKLFAMKVLSKKEMIKRKKVKRALAEQEILASANHPFIMTLYHSFQSEDYLYFCMEYCVGGEFFRALQSRPGKCLSEEDAKFYAAEVTCALEYLHLMGFIYRDLKPENILLHASGHIMLTDFDLSKQSAITTLPGVFKPTNSPFSVGLMRNNAQAPCIDTKSCIGNMRTNSFVGTEEYIAPEVIQGNGHTSAVDWWTLGILLYEMLFGTTPFKGPNRNATFSNILKKEVNYPQHPHSQQVSRDCKSLIRKLLNKDENKRLGSKAGASDVKAHPFFKNVNWALLRHTTPPIIPRVNGNLDTGNFRKIMESTSLDMENDELVVDDNGNNPFINFNSSKFCWQPFGVTTPSNLFVSVTLVHDGDEEASDSC</sequence>
<name>A0A1Y1Y049_9FUNG</name>
<dbReference type="GO" id="GO:0004674">
    <property type="term" value="F:protein serine/threonine kinase activity"/>
    <property type="evidence" value="ECO:0007669"/>
    <property type="project" value="UniProtKB-KW"/>
</dbReference>
<keyword evidence="7" id="KW-0067">ATP-binding</keyword>
<keyword evidence="4" id="KW-0808">Transferase</keyword>
<reference evidence="10 11" key="1">
    <citation type="submission" date="2016-07" db="EMBL/GenBank/DDBJ databases">
        <title>Pervasive Adenine N6-methylation of Active Genes in Fungi.</title>
        <authorList>
            <consortium name="DOE Joint Genome Institute"/>
            <person name="Mondo S.J."/>
            <person name="Dannebaum R.O."/>
            <person name="Kuo R.C."/>
            <person name="Labutti K."/>
            <person name="Haridas S."/>
            <person name="Kuo A."/>
            <person name="Salamov A."/>
            <person name="Ahrendt S.R."/>
            <person name="Lipzen A."/>
            <person name="Sullivan W."/>
            <person name="Andreopoulos W.B."/>
            <person name="Clum A."/>
            <person name="Lindquist E."/>
            <person name="Daum C."/>
            <person name="Ramamoorthy G.K."/>
            <person name="Gryganskyi A."/>
            <person name="Culley D."/>
            <person name="Magnuson J.K."/>
            <person name="James T.Y."/>
            <person name="O'Malley M.A."/>
            <person name="Stajich J.E."/>
            <person name="Spatafora J.W."/>
            <person name="Visel A."/>
            <person name="Grigoriev I.V."/>
        </authorList>
    </citation>
    <scope>NUCLEOTIDE SEQUENCE [LARGE SCALE GENOMIC DNA]</scope>
    <source>
        <strain evidence="10 11">CBS 931.73</strain>
    </source>
</reference>
<evidence type="ECO:0000256" key="2">
    <source>
        <dbReference type="ARBA" id="ARBA00012513"/>
    </source>
</evidence>
<keyword evidence="3" id="KW-0723">Serine/threonine-protein kinase</keyword>
<feature type="domain" description="Protein kinase" evidence="8">
    <location>
        <begin position="25"/>
        <end position="322"/>
    </location>
</feature>
<evidence type="ECO:0000256" key="3">
    <source>
        <dbReference type="ARBA" id="ARBA00022527"/>
    </source>
</evidence>
<evidence type="ECO:0000259" key="9">
    <source>
        <dbReference type="PROSITE" id="PS51285"/>
    </source>
</evidence>
<proteinExistence type="inferred from homology"/>
<organism evidence="10 11">
    <name type="scientific">Basidiobolus meristosporus CBS 931.73</name>
    <dbReference type="NCBI Taxonomy" id="1314790"/>
    <lineage>
        <taxon>Eukaryota</taxon>
        <taxon>Fungi</taxon>
        <taxon>Fungi incertae sedis</taxon>
        <taxon>Zoopagomycota</taxon>
        <taxon>Entomophthoromycotina</taxon>
        <taxon>Basidiobolomycetes</taxon>
        <taxon>Basidiobolales</taxon>
        <taxon>Basidiobolaceae</taxon>
        <taxon>Basidiobolus</taxon>
    </lineage>
</organism>
<dbReference type="AlphaFoldDB" id="A0A1Y1Y049"/>
<dbReference type="InterPro" id="IPR008271">
    <property type="entry name" value="Ser/Thr_kinase_AS"/>
</dbReference>
<dbReference type="SMART" id="SM00220">
    <property type="entry name" value="S_TKc"/>
    <property type="match status" value="1"/>
</dbReference>
<dbReference type="InterPro" id="IPR000961">
    <property type="entry name" value="AGC-kinase_C"/>
</dbReference>
<comment type="caution">
    <text evidence="10">The sequence shown here is derived from an EMBL/GenBank/DDBJ whole genome shotgun (WGS) entry which is preliminary data.</text>
</comment>
<dbReference type="Gene3D" id="1.10.510.10">
    <property type="entry name" value="Transferase(Phosphotransferase) domain 1"/>
    <property type="match status" value="1"/>
</dbReference>
<evidence type="ECO:0000256" key="4">
    <source>
        <dbReference type="ARBA" id="ARBA00022679"/>
    </source>
</evidence>
<dbReference type="EMBL" id="MCFE01000349">
    <property type="protein sequence ID" value="ORX90994.1"/>
    <property type="molecule type" value="Genomic_DNA"/>
</dbReference>
<evidence type="ECO:0000256" key="5">
    <source>
        <dbReference type="ARBA" id="ARBA00022741"/>
    </source>
</evidence>
<evidence type="ECO:0000259" key="8">
    <source>
        <dbReference type="PROSITE" id="PS50011"/>
    </source>
</evidence>
<keyword evidence="5" id="KW-0547">Nucleotide-binding</keyword>
<accession>A0A1Y1Y049</accession>
<dbReference type="InterPro" id="IPR000719">
    <property type="entry name" value="Prot_kinase_dom"/>
</dbReference>
<protein>
    <recommendedName>
        <fullName evidence="2">non-specific serine/threonine protein kinase</fullName>
        <ecNumber evidence="2">2.7.11.1</ecNumber>
    </recommendedName>
</protein>
<dbReference type="EC" id="2.7.11.1" evidence="2"/>
<dbReference type="InterPro" id="IPR011009">
    <property type="entry name" value="Kinase-like_dom_sf"/>
</dbReference>
<dbReference type="FunFam" id="3.30.200.20:FF:001236">
    <property type="entry name" value="AGC/RSK protein kinase"/>
    <property type="match status" value="1"/>
</dbReference>
<dbReference type="PROSITE" id="PS50011">
    <property type="entry name" value="PROTEIN_KINASE_DOM"/>
    <property type="match status" value="1"/>
</dbReference>
<comment type="similarity">
    <text evidence="1">Belongs to the protein kinase superfamily. AGC Ser/Thr protein kinase family.</text>
</comment>
<gene>
    <name evidence="10" type="ORF">K493DRAFT_229156</name>
</gene>
<dbReference type="SMART" id="SM00133">
    <property type="entry name" value="S_TK_X"/>
    <property type="match status" value="1"/>
</dbReference>
<dbReference type="Pfam" id="PF00069">
    <property type="entry name" value="Pkinase"/>
    <property type="match status" value="1"/>
</dbReference>